<evidence type="ECO:0000313" key="2">
    <source>
        <dbReference type="EMBL" id="TXR52856.1"/>
    </source>
</evidence>
<evidence type="ECO:0000256" key="1">
    <source>
        <dbReference type="SAM" id="Phobius"/>
    </source>
</evidence>
<comment type="caution">
    <text evidence="2">The sequence shown here is derived from an EMBL/GenBank/DDBJ whole genome shotgun (WGS) entry which is preliminary data.</text>
</comment>
<organism evidence="2 3">
    <name type="scientific">Quadrisphaera setariae</name>
    <dbReference type="NCBI Taxonomy" id="2593304"/>
    <lineage>
        <taxon>Bacteria</taxon>
        <taxon>Bacillati</taxon>
        <taxon>Actinomycetota</taxon>
        <taxon>Actinomycetes</taxon>
        <taxon>Kineosporiales</taxon>
        <taxon>Kineosporiaceae</taxon>
        <taxon>Quadrisphaera</taxon>
    </lineage>
</organism>
<dbReference type="PANTHER" id="PTHR36832:SF1">
    <property type="entry name" value="SLR1174 PROTEIN"/>
    <property type="match status" value="1"/>
</dbReference>
<keyword evidence="1" id="KW-0472">Membrane</keyword>
<sequence>MTAPAPAPAPGPAPAPASVSELGRAWRVARTSALYEVLQPGRLIGALAQLATQVFLVWCLWTALYEVVPISAGLDQGQAVTYAVVGALYARLRGPDRVAARDTVLHHVRQGSVVYWYLRPLAPRSYHWMRAVGDQAYGLAWTAAAFVVVLGLGVVQPPASGAALAAFAVTTALGQVVLYQLLALVDVACFWTINNGGVRAIVAFAQNLFAGAIAPLWFFPGWFQTLSGWLPFQTTLHVPLSFYIGRISTDQLGRDAAVQVVWIAALGVLLHLAWKRADAQVVVQGG</sequence>
<feature type="transmembrane region" description="Helical" evidence="1">
    <location>
        <begin position="161"/>
        <end position="185"/>
    </location>
</feature>
<feature type="transmembrane region" description="Helical" evidence="1">
    <location>
        <begin position="136"/>
        <end position="155"/>
    </location>
</feature>
<dbReference type="Proteomes" id="UP000321234">
    <property type="component" value="Unassembled WGS sequence"/>
</dbReference>
<dbReference type="EMBL" id="VKAC01000011">
    <property type="protein sequence ID" value="TXR52856.1"/>
    <property type="molecule type" value="Genomic_DNA"/>
</dbReference>
<keyword evidence="1" id="KW-1133">Transmembrane helix</keyword>
<accession>A0A5C8Z7M4</accession>
<feature type="transmembrane region" description="Helical" evidence="1">
    <location>
        <begin position="197"/>
        <end position="220"/>
    </location>
</feature>
<dbReference type="OrthoDB" id="62003at2"/>
<evidence type="ECO:0000313" key="3">
    <source>
        <dbReference type="Proteomes" id="UP000321234"/>
    </source>
</evidence>
<dbReference type="AlphaFoldDB" id="A0A5C8Z7M4"/>
<keyword evidence="1" id="KW-0812">Transmembrane</keyword>
<feature type="transmembrane region" description="Helical" evidence="1">
    <location>
        <begin position="256"/>
        <end position="274"/>
    </location>
</feature>
<dbReference type="PANTHER" id="PTHR36832">
    <property type="entry name" value="SLR1174 PROTEIN-RELATED"/>
    <property type="match status" value="1"/>
</dbReference>
<evidence type="ECO:0008006" key="4">
    <source>
        <dbReference type="Google" id="ProtNLM"/>
    </source>
</evidence>
<gene>
    <name evidence="2" type="ORF">FMM08_17230</name>
</gene>
<name>A0A5C8Z7M4_9ACTN</name>
<reference evidence="2 3" key="1">
    <citation type="submission" date="2019-07" db="EMBL/GenBank/DDBJ databases">
        <title>Quadrisphaera sp. strain DD2A genome sequencing and assembly.</title>
        <authorList>
            <person name="Kim I."/>
        </authorList>
    </citation>
    <scope>NUCLEOTIDE SEQUENCE [LARGE SCALE GENOMIC DNA]</scope>
    <source>
        <strain evidence="2 3">DD2A</strain>
    </source>
</reference>
<proteinExistence type="predicted"/>
<protein>
    <recommendedName>
        <fullName evidence="4">ABC-2 type transport system permease protein</fullName>
    </recommendedName>
</protein>
<keyword evidence="3" id="KW-1185">Reference proteome</keyword>
<dbReference type="RefSeq" id="WP_147927623.1">
    <property type="nucleotide sequence ID" value="NZ_VKAC01000011.1"/>
</dbReference>